<comment type="caution">
    <text evidence="2">The sequence shown here is derived from an EMBL/GenBank/DDBJ whole genome shotgun (WGS) entry which is preliminary data.</text>
</comment>
<feature type="domain" description="AMP-dependent synthetase/ligase" evidence="1">
    <location>
        <begin position="25"/>
        <end position="411"/>
    </location>
</feature>
<dbReference type="Gene3D" id="3.40.50.12780">
    <property type="entry name" value="N-terminal domain of ligase-like"/>
    <property type="match status" value="1"/>
</dbReference>
<dbReference type="Proteomes" id="UP000499080">
    <property type="component" value="Unassembled WGS sequence"/>
</dbReference>
<dbReference type="InterPro" id="IPR000873">
    <property type="entry name" value="AMP-dep_synth/lig_dom"/>
</dbReference>
<dbReference type="InterPro" id="IPR020845">
    <property type="entry name" value="AMP-binding_CS"/>
</dbReference>
<dbReference type="SUPFAM" id="SSF56801">
    <property type="entry name" value="Acetyl-CoA synthetase-like"/>
    <property type="match status" value="1"/>
</dbReference>
<dbReference type="InterPro" id="IPR045851">
    <property type="entry name" value="AMP-bd_C_sf"/>
</dbReference>
<dbReference type="PANTHER" id="PTHR42921">
    <property type="entry name" value="ACETOACETYL-COA SYNTHETASE"/>
    <property type="match status" value="1"/>
</dbReference>
<keyword evidence="3" id="KW-1185">Reference proteome</keyword>
<dbReference type="Gene3D" id="3.30.300.30">
    <property type="match status" value="1"/>
</dbReference>
<evidence type="ECO:0000259" key="1">
    <source>
        <dbReference type="Pfam" id="PF00501"/>
    </source>
</evidence>
<dbReference type="AlphaFoldDB" id="A0A4Y2H2P3"/>
<protein>
    <submittedName>
        <fullName evidence="2">Acetoacetyl-CoA synthetase</fullName>
    </submittedName>
</protein>
<dbReference type="EMBL" id="BGPR01001728">
    <property type="protein sequence ID" value="GBM60552.1"/>
    <property type="molecule type" value="Genomic_DNA"/>
</dbReference>
<reference evidence="2 3" key="1">
    <citation type="journal article" date="2019" name="Sci. Rep.">
        <title>Orb-weaving spider Araneus ventricosus genome elucidates the spidroin gene catalogue.</title>
        <authorList>
            <person name="Kono N."/>
            <person name="Nakamura H."/>
            <person name="Ohtoshi R."/>
            <person name="Moran D.A.P."/>
            <person name="Shinohara A."/>
            <person name="Yoshida Y."/>
            <person name="Fujiwara M."/>
            <person name="Mori M."/>
            <person name="Tomita M."/>
            <person name="Arakawa K."/>
        </authorList>
    </citation>
    <scope>NUCLEOTIDE SEQUENCE [LARGE SCALE GENOMIC DNA]</scope>
</reference>
<dbReference type="OrthoDB" id="10253869at2759"/>
<gene>
    <name evidence="2" type="primary">AACS_28</name>
    <name evidence="2" type="ORF">AVEN_37861_1</name>
</gene>
<evidence type="ECO:0000313" key="3">
    <source>
        <dbReference type="Proteomes" id="UP000499080"/>
    </source>
</evidence>
<dbReference type="InterPro" id="IPR042099">
    <property type="entry name" value="ANL_N_sf"/>
</dbReference>
<name>A0A4Y2H2P3_ARAVE</name>
<dbReference type="GO" id="GO:0030729">
    <property type="term" value="F:acetoacetate-CoA ligase activity"/>
    <property type="evidence" value="ECO:0007669"/>
    <property type="project" value="TreeGrafter"/>
</dbReference>
<dbReference type="PANTHER" id="PTHR42921:SF1">
    <property type="entry name" value="ACETOACETYL-COA SYNTHETASE"/>
    <property type="match status" value="1"/>
</dbReference>
<dbReference type="PROSITE" id="PS00455">
    <property type="entry name" value="AMP_BINDING"/>
    <property type="match status" value="1"/>
</dbReference>
<accession>A0A4Y2H2P3</accession>
<proteinExistence type="predicted"/>
<evidence type="ECO:0000313" key="2">
    <source>
        <dbReference type="EMBL" id="GBM60552.1"/>
    </source>
</evidence>
<organism evidence="2 3">
    <name type="scientific">Araneus ventricosus</name>
    <name type="common">Orbweaver spider</name>
    <name type="synonym">Epeira ventricosa</name>
    <dbReference type="NCBI Taxonomy" id="182803"/>
    <lineage>
        <taxon>Eukaryota</taxon>
        <taxon>Metazoa</taxon>
        <taxon>Ecdysozoa</taxon>
        <taxon>Arthropoda</taxon>
        <taxon>Chelicerata</taxon>
        <taxon>Arachnida</taxon>
        <taxon>Araneae</taxon>
        <taxon>Araneomorphae</taxon>
        <taxon>Entelegynae</taxon>
        <taxon>Araneoidea</taxon>
        <taxon>Araneidae</taxon>
        <taxon>Araneus</taxon>
    </lineage>
</organism>
<sequence length="595" mass="67432">MVFLKTGKNFLDVKWFPGARFNFAENVLRYRHDAPALICLDELGNEEIVTFAQLYEEVKLYAAAFREHGLKIGDRVGCYMSNRKEPIIAALAVFSIGGIFGGPSHFFGAKSANKVLNFMEPKFILTVDHFQEDGEQFHIIDDLPTLIENISSLEKLIVVSTKKETEKRLMNIPKSITLNNFLRVGMDSNGRVPNLVFEQLPLDHPRVINFTSGTTGLPKGVVHGIGSFIGEIRDFIFILDLKKGDKLFSHHPVGWSLWDYPIPSLSLGITIFLYEGCPTYTRPGFNLWTIFSKYKITYAFIATPYIDSLDKKNVIPDPGMNFDQLKVLAMGASPVKPRNYEYISKNIKKDVFLGSLYGATETFGDVTGFDYNLPSYMNECQVAALGVDVHCFDKEGKSVIGQRGEVVICKPTPSLPMYLWKDKDNKKLMESYFNKYDGKVWCQNDEGWINPKTKGLVIIGRSDDAIKQEGERFSSDDIYFAIHQMKELDDFICVGQTNLKGEQRALLFVKLKKGYSFTEQVKEKIRSTIAKELSQNHTPTIIEVPDIPINLNSKRLESVVRKIVATNTIPEVRNIKNPKCLQYFVDIPEVVAFIK</sequence>
<dbReference type="Pfam" id="PF00501">
    <property type="entry name" value="AMP-binding"/>
    <property type="match status" value="1"/>
</dbReference>